<dbReference type="PANTHER" id="PTHR36558:SF1">
    <property type="entry name" value="RESTRICTION ENDONUCLEASE DOMAIN-CONTAINING PROTEIN-RELATED"/>
    <property type="match status" value="1"/>
</dbReference>
<sequence length="186" mass="20207">MSADPAPKQIMTTDEFLAWAEGRPGRYELIEGQVIAMSPERMRHAEVKFATSRALRDGIRKAGLPCRAMPDGMTVRIDDRTAFEPDALVYCGERAAADALEIANPVVVVEVVSPGTRSVDQGVKLRGYFRVGSGAHYLILYPDNHLVVHHARGPGDAITTRMVSEGHLTLDPPGLTVAIADLFAED</sequence>
<keyword evidence="3" id="KW-1185">Reference proteome</keyword>
<comment type="caution">
    <text evidence="2">The sequence shown here is derived from an EMBL/GenBank/DDBJ whole genome shotgun (WGS) entry which is preliminary data.</text>
</comment>
<dbReference type="Gene3D" id="3.90.1570.10">
    <property type="entry name" value="tt1808, chain A"/>
    <property type="match status" value="1"/>
</dbReference>
<evidence type="ECO:0000313" key="2">
    <source>
        <dbReference type="EMBL" id="MDQ0446446.1"/>
    </source>
</evidence>
<proteinExistence type="predicted"/>
<dbReference type="Pfam" id="PF05685">
    <property type="entry name" value="Uma2"/>
    <property type="match status" value="1"/>
</dbReference>
<evidence type="ECO:0000313" key="3">
    <source>
        <dbReference type="Proteomes" id="UP001231124"/>
    </source>
</evidence>
<dbReference type="InterPro" id="IPR011335">
    <property type="entry name" value="Restrct_endonuc-II-like"/>
</dbReference>
<dbReference type="InterPro" id="IPR012296">
    <property type="entry name" value="Nuclease_put_TT1808"/>
</dbReference>
<dbReference type="EMBL" id="JAUSVP010000002">
    <property type="protein sequence ID" value="MDQ0446446.1"/>
    <property type="molecule type" value="Genomic_DNA"/>
</dbReference>
<dbReference type="GO" id="GO:0004519">
    <property type="term" value="F:endonuclease activity"/>
    <property type="evidence" value="ECO:0007669"/>
    <property type="project" value="UniProtKB-KW"/>
</dbReference>
<gene>
    <name evidence="2" type="ORF">QO012_000935</name>
</gene>
<dbReference type="RefSeq" id="WP_238201197.1">
    <property type="nucleotide sequence ID" value="NZ_BPQE01000002.1"/>
</dbReference>
<keyword evidence="2" id="KW-0540">Nuclease</keyword>
<evidence type="ECO:0000259" key="1">
    <source>
        <dbReference type="Pfam" id="PF05685"/>
    </source>
</evidence>
<accession>A0ABU0HVX6</accession>
<keyword evidence="2" id="KW-0255">Endonuclease</keyword>
<keyword evidence="2" id="KW-0378">Hydrolase</keyword>
<dbReference type="Proteomes" id="UP001231124">
    <property type="component" value="Unassembled WGS sequence"/>
</dbReference>
<dbReference type="PANTHER" id="PTHR36558">
    <property type="entry name" value="GLR1098 PROTEIN"/>
    <property type="match status" value="1"/>
</dbReference>
<name>A0ABU0HVX6_9HYPH</name>
<feature type="domain" description="Putative restriction endonuclease" evidence="1">
    <location>
        <begin position="14"/>
        <end position="175"/>
    </location>
</feature>
<dbReference type="CDD" id="cd06260">
    <property type="entry name" value="DUF820-like"/>
    <property type="match status" value="1"/>
</dbReference>
<organism evidence="2 3">
    <name type="scientific">Methylobacterium aerolatum</name>
    <dbReference type="NCBI Taxonomy" id="418708"/>
    <lineage>
        <taxon>Bacteria</taxon>
        <taxon>Pseudomonadati</taxon>
        <taxon>Pseudomonadota</taxon>
        <taxon>Alphaproteobacteria</taxon>
        <taxon>Hyphomicrobiales</taxon>
        <taxon>Methylobacteriaceae</taxon>
        <taxon>Methylobacterium</taxon>
    </lineage>
</organism>
<dbReference type="SUPFAM" id="SSF52980">
    <property type="entry name" value="Restriction endonuclease-like"/>
    <property type="match status" value="1"/>
</dbReference>
<protein>
    <submittedName>
        <fullName evidence="2">Uma2 family endonuclease</fullName>
    </submittedName>
</protein>
<dbReference type="InterPro" id="IPR008538">
    <property type="entry name" value="Uma2"/>
</dbReference>
<reference evidence="2 3" key="1">
    <citation type="submission" date="2023-07" db="EMBL/GenBank/DDBJ databases">
        <title>Genomic Encyclopedia of Type Strains, Phase IV (KMG-IV): sequencing the most valuable type-strain genomes for metagenomic binning, comparative biology and taxonomic classification.</title>
        <authorList>
            <person name="Goeker M."/>
        </authorList>
    </citation>
    <scope>NUCLEOTIDE SEQUENCE [LARGE SCALE GENOMIC DNA]</scope>
    <source>
        <strain evidence="2 3">DSM 19013</strain>
    </source>
</reference>